<feature type="domain" description="HpaB/PvcC/4-BUDH N-terminal" evidence="6">
    <location>
        <begin position="15"/>
        <end position="276"/>
    </location>
</feature>
<feature type="binding site" evidence="4">
    <location>
        <begin position="155"/>
        <end position="158"/>
    </location>
    <ligand>
        <name>FAD</name>
        <dbReference type="ChEBI" id="CHEBI:57692"/>
    </ligand>
</feature>
<dbReference type="Gene3D" id="1.20.140.10">
    <property type="entry name" value="Butyryl-CoA Dehydrogenase, subunit A, domain 3"/>
    <property type="match status" value="1"/>
</dbReference>
<feature type="binding site" evidence="4">
    <location>
        <position position="192"/>
    </location>
    <ligand>
        <name>FAD</name>
        <dbReference type="ChEBI" id="CHEBI:57692"/>
    </ligand>
</feature>
<dbReference type="Gene3D" id="2.40.110.10">
    <property type="entry name" value="Butyryl-CoA Dehydrogenase, subunit A, domain 2"/>
    <property type="match status" value="1"/>
</dbReference>
<feature type="domain" description="HpaB/PvcC/4-BUDH C-terminal" evidence="5">
    <location>
        <begin position="285"/>
        <end position="467"/>
    </location>
</feature>
<evidence type="ECO:0000259" key="6">
    <source>
        <dbReference type="Pfam" id="PF11794"/>
    </source>
</evidence>
<evidence type="ECO:0000256" key="2">
    <source>
        <dbReference type="ARBA" id="ARBA00022827"/>
    </source>
</evidence>
<evidence type="ECO:0000256" key="4">
    <source>
        <dbReference type="PIRSR" id="PIRSR000331-2"/>
    </source>
</evidence>
<organism evidence="7 8">
    <name type="scientific">Candidatus Carbonibacillus altaicus</name>
    <dbReference type="NCBI Taxonomy" id="2163959"/>
    <lineage>
        <taxon>Bacteria</taxon>
        <taxon>Bacillati</taxon>
        <taxon>Bacillota</taxon>
        <taxon>Bacilli</taxon>
        <taxon>Bacillales</taxon>
        <taxon>Candidatus Carbonibacillus</taxon>
    </lineage>
</organism>
<keyword evidence="3" id="KW-0560">Oxidoreductase</keyword>
<dbReference type="Pfam" id="PF03241">
    <property type="entry name" value="HpaB"/>
    <property type="match status" value="1"/>
</dbReference>
<dbReference type="InterPro" id="IPR024674">
    <property type="entry name" value="HpaB/PvcC/4-BUDH_N"/>
</dbReference>
<keyword evidence="7" id="KW-0503">Monooxygenase</keyword>
<dbReference type="PANTHER" id="PTHR36117">
    <property type="entry name" value="4-HYDROXYPHENYLACETATE 3-MONOOXYGENASE-RELATED"/>
    <property type="match status" value="1"/>
</dbReference>
<dbReference type="InterPro" id="IPR004925">
    <property type="entry name" value="HpaB/PvcC/4-BUDH"/>
</dbReference>
<accession>A0A2R6XZD9</accession>
<dbReference type="PIRSF" id="PIRSF000331">
    <property type="entry name" value="HpaA_HpaB"/>
    <property type="match status" value="1"/>
</dbReference>
<sequence>MMLKTVSYTSPILNGRDYLESLRDGRTVIYQGEIVKDVTEHPAFAPFTRVVARMYDLMSEEDALLYMTDTGHKAFLPYMLPEGQQDLERIRQAMERMHRLSAGMIAQGPEYKGPVIAGLGAAGPYFEPHKEHVRAFYEYVRDFRLYPGNAFTDPQIDRSKRPSELSNPDLVLRVVEERDDGVVIHGAKMVSTAAPFNHEMLVLRYGGANRLTENDADYAFIGAVPLNAPGLKVFSRQSFRPPVGTPFDAPFSTLFDENDSFLFFDRVFVPWERVFVYRDPEKADNWLGQTNIALNLVYGDLIRWQTKFQFYTALAVKVAKANGTIGFRGQQERLGELVAWSELMRALVKAAETQPVPYYQGVMVHPQTVLTFRALRPMIYKRVIELVQEIAGSGAATLVSSLKDLERFPEVIDYVRGATIDGVARTELYKVVWDVLHSDFASRSELTERLHTGNTGDVLIQLFFGAQGMGFDEHYDTIMTQVKKLIEEV</sequence>
<keyword evidence="1" id="KW-0285">Flavoprotein</keyword>
<gene>
    <name evidence="7" type="ORF">BSOLF_1449</name>
</gene>
<evidence type="ECO:0000256" key="1">
    <source>
        <dbReference type="ARBA" id="ARBA00022630"/>
    </source>
</evidence>
<dbReference type="GO" id="GO:0016627">
    <property type="term" value="F:oxidoreductase activity, acting on the CH-CH group of donors"/>
    <property type="evidence" value="ECO:0007669"/>
    <property type="project" value="InterPro"/>
</dbReference>
<dbReference type="InterPro" id="IPR009100">
    <property type="entry name" value="AcylCoA_DH/oxidase_NM_dom_sf"/>
</dbReference>
<dbReference type="AlphaFoldDB" id="A0A2R6XZD9"/>
<dbReference type="Pfam" id="PF11794">
    <property type="entry name" value="HpaB_N"/>
    <property type="match status" value="1"/>
</dbReference>
<dbReference type="PANTHER" id="PTHR36117:SF3">
    <property type="entry name" value="4-HYDROXYPHENYLACETATE 3-MONOOXYGENASE-RELATED"/>
    <property type="match status" value="1"/>
</dbReference>
<evidence type="ECO:0000313" key="8">
    <source>
        <dbReference type="Proteomes" id="UP000244338"/>
    </source>
</evidence>
<evidence type="ECO:0000256" key="3">
    <source>
        <dbReference type="ARBA" id="ARBA00023002"/>
    </source>
</evidence>
<name>A0A2R6XZD9_9BACL</name>
<dbReference type="InterPro" id="IPR024719">
    <property type="entry name" value="HpaB/PvcC/4-BUDH_C"/>
</dbReference>
<dbReference type="Proteomes" id="UP000244338">
    <property type="component" value="Unassembled WGS sequence"/>
</dbReference>
<dbReference type="InterPro" id="IPR036250">
    <property type="entry name" value="AcylCo_DH-like_C"/>
</dbReference>
<dbReference type="GO" id="GO:0004497">
    <property type="term" value="F:monooxygenase activity"/>
    <property type="evidence" value="ECO:0007669"/>
    <property type="project" value="UniProtKB-KW"/>
</dbReference>
<dbReference type="Gene3D" id="1.10.3140.10">
    <property type="entry name" value="4-hydroxybutyryl-coa dehydratase, domain 1"/>
    <property type="match status" value="1"/>
</dbReference>
<dbReference type="InterPro" id="IPR046373">
    <property type="entry name" value="Acyl-CoA_Oxase/DH_mid-dom_sf"/>
</dbReference>
<proteinExistence type="predicted"/>
<dbReference type="EMBL" id="PEBX01000071">
    <property type="protein sequence ID" value="PTQ55798.1"/>
    <property type="molecule type" value="Genomic_DNA"/>
</dbReference>
<evidence type="ECO:0000259" key="5">
    <source>
        <dbReference type="Pfam" id="PF03241"/>
    </source>
</evidence>
<keyword evidence="2 4" id="KW-0274">FAD</keyword>
<dbReference type="SUPFAM" id="SSF47203">
    <property type="entry name" value="Acyl-CoA dehydrogenase C-terminal domain-like"/>
    <property type="match status" value="1"/>
</dbReference>
<dbReference type="SUPFAM" id="SSF56645">
    <property type="entry name" value="Acyl-CoA dehydrogenase NM domain-like"/>
    <property type="match status" value="1"/>
</dbReference>
<reference evidence="8" key="1">
    <citation type="journal article" date="2018" name="Sci. Rep.">
        <title>Lignite coal burning seam in the remote Altai Mountains harbors a hydrogen-driven thermophilic microbial community.</title>
        <authorList>
            <person name="Kadnikov V.V."/>
            <person name="Mardanov A.V."/>
            <person name="Ivasenko D.A."/>
            <person name="Antsiferov D.V."/>
            <person name="Beletsky A.V."/>
            <person name="Karnachuk O.V."/>
            <person name="Ravin N.V."/>
        </authorList>
    </citation>
    <scope>NUCLEOTIDE SEQUENCE [LARGE SCALE GENOMIC DNA]</scope>
</reference>
<protein>
    <submittedName>
        <fullName evidence="7">4-hydroxyphenylacetate 3-monooxygenase</fullName>
    </submittedName>
</protein>
<comment type="caution">
    <text evidence="7">The sequence shown here is derived from an EMBL/GenBank/DDBJ whole genome shotgun (WGS) entry which is preliminary data.</text>
</comment>
<evidence type="ECO:0000313" key="7">
    <source>
        <dbReference type="EMBL" id="PTQ55798.1"/>
    </source>
</evidence>